<name>A0AAV3XEH2_9CYAN</name>
<dbReference type="Proteomes" id="UP001050975">
    <property type="component" value="Unassembled WGS sequence"/>
</dbReference>
<accession>A0AAV3XEH2</accession>
<evidence type="ECO:0000313" key="2">
    <source>
        <dbReference type="Proteomes" id="UP001050975"/>
    </source>
</evidence>
<protein>
    <recommendedName>
        <fullName evidence="3">Prevent-host-death protein</fullName>
    </recommendedName>
</protein>
<evidence type="ECO:0000313" key="1">
    <source>
        <dbReference type="EMBL" id="GET39826.1"/>
    </source>
</evidence>
<evidence type="ECO:0008006" key="3">
    <source>
        <dbReference type="Google" id="ProtNLM"/>
    </source>
</evidence>
<sequence>MKVIDVSLDSVSLATLLTEARHQNLILRTPDGVEFILAEVNDFDREIELTRQNQEFMAFLDERGQQTKTVSAAEARARLGLTNE</sequence>
<reference evidence="1" key="1">
    <citation type="submission" date="2019-10" db="EMBL/GenBank/DDBJ databases">
        <title>Draft genome sequece of Microseira wollei NIES-4236.</title>
        <authorList>
            <person name="Yamaguchi H."/>
            <person name="Suzuki S."/>
            <person name="Kawachi M."/>
        </authorList>
    </citation>
    <scope>NUCLEOTIDE SEQUENCE</scope>
    <source>
        <strain evidence="1">NIES-4236</strain>
    </source>
</reference>
<comment type="caution">
    <text evidence="1">The sequence shown here is derived from an EMBL/GenBank/DDBJ whole genome shotgun (WGS) entry which is preliminary data.</text>
</comment>
<proteinExistence type="predicted"/>
<dbReference type="AlphaFoldDB" id="A0AAV3XEH2"/>
<gene>
    <name evidence="1" type="ORF">MiSe_45980</name>
</gene>
<dbReference type="RefSeq" id="WP_226585434.1">
    <property type="nucleotide sequence ID" value="NZ_BLAY01000075.1"/>
</dbReference>
<keyword evidence="2" id="KW-1185">Reference proteome</keyword>
<organism evidence="1 2">
    <name type="scientific">Microseira wollei NIES-4236</name>
    <dbReference type="NCBI Taxonomy" id="2530354"/>
    <lineage>
        <taxon>Bacteria</taxon>
        <taxon>Bacillati</taxon>
        <taxon>Cyanobacteriota</taxon>
        <taxon>Cyanophyceae</taxon>
        <taxon>Oscillatoriophycideae</taxon>
        <taxon>Aerosakkonematales</taxon>
        <taxon>Aerosakkonemataceae</taxon>
        <taxon>Microseira</taxon>
    </lineage>
</organism>
<dbReference type="EMBL" id="BLAY01000075">
    <property type="protein sequence ID" value="GET39826.1"/>
    <property type="molecule type" value="Genomic_DNA"/>
</dbReference>